<dbReference type="InterPro" id="IPR010218">
    <property type="entry name" value="NADH_DH_suC"/>
</dbReference>
<evidence type="ECO:0000259" key="5">
    <source>
        <dbReference type="Pfam" id="PF00329"/>
    </source>
</evidence>
<dbReference type="EMBL" id="BAABUK010000036">
    <property type="protein sequence ID" value="GAA5816961.1"/>
    <property type="molecule type" value="Genomic_DNA"/>
</dbReference>
<dbReference type="NCBIfam" id="TIGR01961">
    <property type="entry name" value="NuoC_fam"/>
    <property type="match status" value="1"/>
</dbReference>
<dbReference type="PANTHER" id="PTHR10884:SF14">
    <property type="entry name" value="NADH DEHYDROGENASE [UBIQUINONE] IRON-SULFUR PROTEIN 3, MITOCHONDRIAL"/>
    <property type="match status" value="1"/>
</dbReference>
<dbReference type="InterPro" id="IPR001268">
    <property type="entry name" value="NADH_UbQ_OxRdtase_30kDa_su"/>
</dbReference>
<proteinExistence type="inferred from homology"/>
<keyword evidence="3" id="KW-0520">NAD</keyword>
<keyword evidence="7" id="KW-1185">Reference proteome</keyword>
<protein>
    <submittedName>
        <fullName evidence="6">NADH-ubiquinone oxidoreductase 30.4 kDa subunit, mitochondrial</fullName>
    </submittedName>
</protein>
<organism evidence="6 7">
    <name type="scientific">Mucor flavus</name>
    <dbReference type="NCBI Taxonomy" id="439312"/>
    <lineage>
        <taxon>Eukaryota</taxon>
        <taxon>Fungi</taxon>
        <taxon>Fungi incertae sedis</taxon>
        <taxon>Mucoromycota</taxon>
        <taxon>Mucoromycotina</taxon>
        <taxon>Mucoromycetes</taxon>
        <taxon>Mucorales</taxon>
        <taxon>Mucorineae</taxon>
        <taxon>Mucoraceae</taxon>
        <taxon>Mucor</taxon>
    </lineage>
</organism>
<evidence type="ECO:0000256" key="4">
    <source>
        <dbReference type="SAM" id="MobiDB-lite"/>
    </source>
</evidence>
<sequence length="263" mass="30053">MASRLVSASIARLPRQLLTAKSAIRTTPARAFTSTSATYQAAEKNYDQISADPNFKSGNDVFHEYGQYLMNTLPKFIQQFSVYKDELTIYCAPTAIIPVMHFLRDHSNTQFKSLMDVTAVDFPSRENRFEVVYNLLSMKYNGRIRVKTYASETSPVPSVVPLYSAANWQERETYDMFGVFFTGHPDLRRILTDYGFEGHPLRKDFPLTGYVEVRYDEEKKRVVSEPVELAQAFRNFEGALSPWEQNGPGRDDTPKKIEGGEKK</sequence>
<evidence type="ECO:0000256" key="2">
    <source>
        <dbReference type="ARBA" id="ARBA00022448"/>
    </source>
</evidence>
<accession>A0ABP9ZD04</accession>
<comment type="caution">
    <text evidence="6">The sequence shown here is derived from an EMBL/GenBank/DDBJ whole genome shotgun (WGS) entry which is preliminary data.</text>
</comment>
<feature type="compositionally biased region" description="Basic and acidic residues" evidence="4">
    <location>
        <begin position="249"/>
        <end position="263"/>
    </location>
</feature>
<evidence type="ECO:0000313" key="6">
    <source>
        <dbReference type="EMBL" id="GAA5816961.1"/>
    </source>
</evidence>
<feature type="region of interest" description="Disordered" evidence="4">
    <location>
        <begin position="239"/>
        <end position="263"/>
    </location>
</feature>
<reference evidence="6 7" key="1">
    <citation type="submission" date="2024-04" db="EMBL/GenBank/DDBJ databases">
        <title>genome sequences of Mucor flavus KT1a and Helicostylum pulchrum KT1b strains isolated from the surface of a dry-aged beef.</title>
        <authorList>
            <person name="Toyotome T."/>
            <person name="Hosono M."/>
            <person name="Torimaru M."/>
            <person name="Fukuda K."/>
            <person name="Mikami N."/>
        </authorList>
    </citation>
    <scope>NUCLEOTIDE SEQUENCE [LARGE SCALE GENOMIC DNA]</scope>
    <source>
        <strain evidence="6 7">KT1a</strain>
    </source>
</reference>
<feature type="domain" description="NADH:ubiquinone oxidoreductase 30kDa subunit" evidence="5">
    <location>
        <begin position="89"/>
        <end position="210"/>
    </location>
</feature>
<evidence type="ECO:0000256" key="3">
    <source>
        <dbReference type="RuleBase" id="RU003456"/>
    </source>
</evidence>
<dbReference type="PANTHER" id="PTHR10884">
    <property type="entry name" value="NADH DEHYDROGENASE UBIQUINONE IRON-SULFUR PROTEIN 3"/>
    <property type="match status" value="1"/>
</dbReference>
<comment type="similarity">
    <text evidence="1 3">Belongs to the complex I 30 kDa subunit family.</text>
</comment>
<dbReference type="InterPro" id="IPR020396">
    <property type="entry name" value="NADH_UbQ_OxRdtase_CS"/>
</dbReference>
<dbReference type="SUPFAM" id="SSF143243">
    <property type="entry name" value="Nqo5-like"/>
    <property type="match status" value="1"/>
</dbReference>
<dbReference type="Pfam" id="PF00329">
    <property type="entry name" value="Complex1_30kDa"/>
    <property type="match status" value="1"/>
</dbReference>
<evidence type="ECO:0000313" key="7">
    <source>
        <dbReference type="Proteomes" id="UP001473302"/>
    </source>
</evidence>
<gene>
    <name evidence="6" type="primary">ALI1</name>
    <name evidence="6" type="ORF">MFLAVUS_010496</name>
</gene>
<evidence type="ECO:0000256" key="1">
    <source>
        <dbReference type="ARBA" id="ARBA00007569"/>
    </source>
</evidence>
<dbReference type="Proteomes" id="UP001473302">
    <property type="component" value="Unassembled WGS sequence"/>
</dbReference>
<dbReference type="HAMAP" id="MF_01357">
    <property type="entry name" value="NDH1_NuoC"/>
    <property type="match status" value="1"/>
</dbReference>
<keyword evidence="2 3" id="KW-0813">Transport</keyword>
<dbReference type="NCBIfam" id="NF004733">
    <property type="entry name" value="PRK06074.1-5"/>
    <property type="match status" value="1"/>
</dbReference>
<dbReference type="Gene3D" id="3.30.460.80">
    <property type="entry name" value="NADH:ubiquinone oxidoreductase, 30kDa subunit"/>
    <property type="match status" value="1"/>
</dbReference>
<keyword evidence="3" id="KW-1278">Translocase</keyword>
<dbReference type="InterPro" id="IPR037232">
    <property type="entry name" value="NADH_quin_OxRdtase_su_C/D-like"/>
</dbReference>
<dbReference type="PROSITE" id="PS00542">
    <property type="entry name" value="COMPLEX1_30K"/>
    <property type="match status" value="1"/>
</dbReference>
<name>A0ABP9ZD04_9FUNG</name>